<name>A0ABT4VY97_9RHOB</name>
<organism evidence="8 9">
    <name type="scientific">Aliiroseovarius salicola</name>
    <dbReference type="NCBI Taxonomy" id="3009082"/>
    <lineage>
        <taxon>Bacteria</taxon>
        <taxon>Pseudomonadati</taxon>
        <taxon>Pseudomonadota</taxon>
        <taxon>Alphaproteobacteria</taxon>
        <taxon>Rhodobacterales</taxon>
        <taxon>Paracoccaceae</taxon>
        <taxon>Aliiroseovarius</taxon>
    </lineage>
</organism>
<dbReference type="PANTHER" id="PTHR22911">
    <property type="entry name" value="ACYL-MALONYL CONDENSING ENZYME-RELATED"/>
    <property type="match status" value="1"/>
</dbReference>
<keyword evidence="9" id="KW-1185">Reference proteome</keyword>
<feature type="domain" description="EamA" evidence="7">
    <location>
        <begin position="8"/>
        <end position="141"/>
    </location>
</feature>
<feature type="transmembrane region" description="Helical" evidence="6">
    <location>
        <begin position="210"/>
        <end position="230"/>
    </location>
</feature>
<feature type="domain" description="EamA" evidence="7">
    <location>
        <begin position="151"/>
        <end position="275"/>
    </location>
</feature>
<evidence type="ECO:0000256" key="6">
    <source>
        <dbReference type="SAM" id="Phobius"/>
    </source>
</evidence>
<dbReference type="InterPro" id="IPR037185">
    <property type="entry name" value="EmrE-like"/>
</dbReference>
<comment type="subcellular location">
    <subcellularLocation>
        <location evidence="1">Membrane</location>
        <topology evidence="1">Multi-pass membrane protein</topology>
    </subcellularLocation>
</comment>
<keyword evidence="3 6" id="KW-0812">Transmembrane</keyword>
<feature type="transmembrane region" description="Helical" evidence="6">
    <location>
        <begin position="265"/>
        <end position="282"/>
    </location>
</feature>
<evidence type="ECO:0000256" key="1">
    <source>
        <dbReference type="ARBA" id="ARBA00004141"/>
    </source>
</evidence>
<feature type="transmembrane region" description="Helical" evidence="6">
    <location>
        <begin position="151"/>
        <end position="168"/>
    </location>
</feature>
<feature type="transmembrane region" description="Helical" evidence="6">
    <location>
        <begin position="96"/>
        <end position="118"/>
    </location>
</feature>
<evidence type="ECO:0000313" key="9">
    <source>
        <dbReference type="Proteomes" id="UP001528040"/>
    </source>
</evidence>
<dbReference type="RefSeq" id="WP_271052930.1">
    <property type="nucleotide sequence ID" value="NZ_JAQIIO010000002.1"/>
</dbReference>
<reference evidence="8 9" key="1">
    <citation type="submission" date="2023-01" db="EMBL/GenBank/DDBJ databases">
        <authorList>
            <person name="Yoon J.-W."/>
        </authorList>
    </citation>
    <scope>NUCLEOTIDE SEQUENCE [LARGE SCALE GENOMIC DNA]</scope>
    <source>
        <strain evidence="8 9">KMU-50</strain>
    </source>
</reference>
<dbReference type="InterPro" id="IPR000620">
    <property type="entry name" value="EamA_dom"/>
</dbReference>
<protein>
    <submittedName>
        <fullName evidence="8">DMT family transporter</fullName>
    </submittedName>
</protein>
<dbReference type="Gene3D" id="1.10.3730.20">
    <property type="match status" value="1"/>
</dbReference>
<dbReference type="EMBL" id="JAQIIO010000002">
    <property type="protein sequence ID" value="MDA5093241.1"/>
    <property type="molecule type" value="Genomic_DNA"/>
</dbReference>
<gene>
    <name evidence="8" type="ORF">O2N63_03995</name>
</gene>
<evidence type="ECO:0000256" key="3">
    <source>
        <dbReference type="ARBA" id="ARBA00022692"/>
    </source>
</evidence>
<dbReference type="Proteomes" id="UP001528040">
    <property type="component" value="Unassembled WGS sequence"/>
</dbReference>
<dbReference type="SUPFAM" id="SSF103481">
    <property type="entry name" value="Multidrug resistance efflux transporter EmrE"/>
    <property type="match status" value="2"/>
</dbReference>
<comment type="caution">
    <text evidence="8">The sequence shown here is derived from an EMBL/GenBank/DDBJ whole genome shotgun (WGS) entry which is preliminary data.</text>
</comment>
<evidence type="ECO:0000256" key="2">
    <source>
        <dbReference type="ARBA" id="ARBA00009853"/>
    </source>
</evidence>
<evidence type="ECO:0000259" key="7">
    <source>
        <dbReference type="Pfam" id="PF00892"/>
    </source>
</evidence>
<evidence type="ECO:0000256" key="5">
    <source>
        <dbReference type="ARBA" id="ARBA00023136"/>
    </source>
</evidence>
<dbReference type="PANTHER" id="PTHR22911:SF6">
    <property type="entry name" value="SOLUTE CARRIER FAMILY 35 MEMBER G1"/>
    <property type="match status" value="1"/>
</dbReference>
<feature type="transmembrane region" description="Helical" evidence="6">
    <location>
        <begin position="180"/>
        <end position="198"/>
    </location>
</feature>
<evidence type="ECO:0000313" key="8">
    <source>
        <dbReference type="EMBL" id="MDA5093241.1"/>
    </source>
</evidence>
<accession>A0ABT4VY97</accession>
<comment type="similarity">
    <text evidence="2">Belongs to the drug/metabolite transporter (DMT) superfamily. 10 TMS drug/metabolite exporter (DME) (TC 2.A.7.3) family.</text>
</comment>
<feature type="transmembrane region" description="Helical" evidence="6">
    <location>
        <begin position="127"/>
        <end position="145"/>
    </location>
</feature>
<feature type="transmembrane region" description="Helical" evidence="6">
    <location>
        <begin position="70"/>
        <end position="90"/>
    </location>
</feature>
<keyword evidence="4 6" id="KW-1133">Transmembrane helix</keyword>
<proteinExistence type="inferred from homology"/>
<evidence type="ECO:0000256" key="4">
    <source>
        <dbReference type="ARBA" id="ARBA00022989"/>
    </source>
</evidence>
<dbReference type="Pfam" id="PF00892">
    <property type="entry name" value="EamA"/>
    <property type="match status" value="2"/>
</dbReference>
<sequence length="297" mass="32069">MALTDNMKGAALMAASMTGFTLNDTFMKLMSSDMPLGQTVALRGVLVVILMFFVGRHLGVLRFRLQRREWGLISLRTATEVIVTYCFLTALFNMPIANVTAIIQALPLTISLAAWAFLGEPLGWRRLLAILVGLVGVLLIVQPGGAGFSVWSVYALAAVVFITLRDLIVRRMDPATPSFTVAFITAIGITLAFGVMSWGEEWGSIDVTNAALLSLAAICIIFGYLFSVMVMRVGDIGFVAPFRYTGLLVALIAGFLVFGDWPDGMTLVGVGIVVSMGIFTLYRERLVARSSVAKTPA</sequence>
<keyword evidence="5 6" id="KW-0472">Membrane</keyword>
<feature type="transmembrane region" description="Helical" evidence="6">
    <location>
        <begin position="40"/>
        <end position="58"/>
    </location>
</feature>
<feature type="transmembrane region" description="Helical" evidence="6">
    <location>
        <begin position="242"/>
        <end position="259"/>
    </location>
</feature>